<dbReference type="SUPFAM" id="SSF53474">
    <property type="entry name" value="alpha/beta-Hydrolases"/>
    <property type="match status" value="1"/>
</dbReference>
<gene>
    <name evidence="3" type="ORF">METZ01_LOCUS392339</name>
</gene>
<sequence>MKPTIRKHMQMRTYFYLLIFNFITAGITAQAASYTPGKFHNYSHAEGTVPKGDYQYSIYVPTDYSPKKSYPVVFYLHGGGRGRFHPDQGKRNMVSDRLKDNKRTTDAGYSRNVSDFIGYILVSPVKPVAKWNAAVFKRLLAHVKSKVSVDENRVYVTGFSMGGQGTWIVACGNDGSYKIAAMMPLGAWGCRQVKRGTTPQTCKTLKTAVWNLHCPQDPVSKISEQLPLFQAHLDFGGYGRFT</sequence>
<dbReference type="EMBL" id="UINC01147895">
    <property type="protein sequence ID" value="SVD39485.1"/>
    <property type="molecule type" value="Genomic_DNA"/>
</dbReference>
<dbReference type="InterPro" id="IPR050955">
    <property type="entry name" value="Plant_Biomass_Hydrol_Est"/>
</dbReference>
<dbReference type="AlphaFoldDB" id="A0A382V0D9"/>
<dbReference type="InterPro" id="IPR000801">
    <property type="entry name" value="Esterase-like"/>
</dbReference>
<dbReference type="InterPro" id="IPR029058">
    <property type="entry name" value="AB_hydrolase_fold"/>
</dbReference>
<keyword evidence="1" id="KW-0732">Signal</keyword>
<dbReference type="Gene3D" id="3.40.50.1820">
    <property type="entry name" value="alpha/beta hydrolase"/>
    <property type="match status" value="1"/>
</dbReference>
<dbReference type="Pfam" id="PF00756">
    <property type="entry name" value="Esterase"/>
    <property type="match status" value="1"/>
</dbReference>
<dbReference type="PANTHER" id="PTHR43037:SF5">
    <property type="entry name" value="FERULOYL ESTERASE"/>
    <property type="match status" value="1"/>
</dbReference>
<dbReference type="GO" id="GO:0016787">
    <property type="term" value="F:hydrolase activity"/>
    <property type="evidence" value="ECO:0007669"/>
    <property type="project" value="UniProtKB-KW"/>
</dbReference>
<organism evidence="3">
    <name type="scientific">marine metagenome</name>
    <dbReference type="NCBI Taxonomy" id="408172"/>
    <lineage>
        <taxon>unclassified sequences</taxon>
        <taxon>metagenomes</taxon>
        <taxon>ecological metagenomes</taxon>
    </lineage>
</organism>
<reference evidence="3" key="1">
    <citation type="submission" date="2018-05" db="EMBL/GenBank/DDBJ databases">
        <authorList>
            <person name="Lanie J.A."/>
            <person name="Ng W.-L."/>
            <person name="Kazmierczak K.M."/>
            <person name="Andrzejewski T.M."/>
            <person name="Davidsen T.M."/>
            <person name="Wayne K.J."/>
            <person name="Tettelin H."/>
            <person name="Glass J.I."/>
            <person name="Rusch D."/>
            <person name="Podicherti R."/>
            <person name="Tsui H.-C.T."/>
            <person name="Winkler M.E."/>
        </authorList>
    </citation>
    <scope>NUCLEOTIDE SEQUENCE</scope>
</reference>
<dbReference type="PANTHER" id="PTHR43037">
    <property type="entry name" value="UNNAMED PRODUCT-RELATED"/>
    <property type="match status" value="1"/>
</dbReference>
<feature type="non-terminal residue" evidence="3">
    <location>
        <position position="242"/>
    </location>
</feature>
<accession>A0A382V0D9</accession>
<name>A0A382V0D9_9ZZZZ</name>
<proteinExistence type="predicted"/>
<protein>
    <recommendedName>
        <fullName evidence="4">Phospholipase/carboxylesterase/thioesterase domain-containing protein</fullName>
    </recommendedName>
</protein>
<evidence type="ECO:0008006" key="4">
    <source>
        <dbReference type="Google" id="ProtNLM"/>
    </source>
</evidence>
<evidence type="ECO:0000256" key="2">
    <source>
        <dbReference type="ARBA" id="ARBA00022801"/>
    </source>
</evidence>
<evidence type="ECO:0000313" key="3">
    <source>
        <dbReference type="EMBL" id="SVD39485.1"/>
    </source>
</evidence>
<keyword evidence="2" id="KW-0378">Hydrolase</keyword>
<evidence type="ECO:0000256" key="1">
    <source>
        <dbReference type="ARBA" id="ARBA00022729"/>
    </source>
</evidence>